<keyword evidence="2" id="KW-1185">Reference proteome</keyword>
<evidence type="ECO:0000313" key="2">
    <source>
        <dbReference type="Proteomes" id="UP001501588"/>
    </source>
</evidence>
<comment type="caution">
    <text evidence="1">The sequence shown here is derived from an EMBL/GenBank/DDBJ whole genome shotgun (WGS) entry which is preliminary data.</text>
</comment>
<reference evidence="2" key="1">
    <citation type="journal article" date="2019" name="Int. J. Syst. Evol. Microbiol.">
        <title>The Global Catalogue of Microorganisms (GCM) 10K type strain sequencing project: providing services to taxonomists for standard genome sequencing and annotation.</title>
        <authorList>
            <consortium name="The Broad Institute Genomics Platform"/>
            <consortium name="The Broad Institute Genome Sequencing Center for Infectious Disease"/>
            <person name="Wu L."/>
            <person name="Ma J."/>
        </authorList>
    </citation>
    <scope>NUCLEOTIDE SEQUENCE [LARGE SCALE GENOMIC DNA]</scope>
    <source>
        <strain evidence="2">JCM 9933</strain>
    </source>
</reference>
<proteinExistence type="predicted"/>
<evidence type="ECO:0000313" key="1">
    <source>
        <dbReference type="EMBL" id="GAA0585078.1"/>
    </source>
</evidence>
<accession>A0ABP3QDN7</accession>
<dbReference type="Gene3D" id="3.40.50.150">
    <property type="entry name" value="Vaccinia Virus protein VP39"/>
    <property type="match status" value="1"/>
</dbReference>
<protein>
    <recommendedName>
        <fullName evidence="3">FkbM family methyltransferase</fullName>
    </recommendedName>
</protein>
<dbReference type="EMBL" id="BAAAFZ010000029">
    <property type="protein sequence ID" value="GAA0585078.1"/>
    <property type="molecule type" value="Genomic_DNA"/>
</dbReference>
<dbReference type="SUPFAM" id="SSF53335">
    <property type="entry name" value="S-adenosyl-L-methionine-dependent methyltransferases"/>
    <property type="match status" value="1"/>
</dbReference>
<evidence type="ECO:0008006" key="3">
    <source>
        <dbReference type="Google" id="ProtNLM"/>
    </source>
</evidence>
<dbReference type="Proteomes" id="UP001501588">
    <property type="component" value="Unassembled WGS sequence"/>
</dbReference>
<organism evidence="1 2">
    <name type="scientific">Craurococcus roseus</name>
    <dbReference type="NCBI Taxonomy" id="77585"/>
    <lineage>
        <taxon>Bacteria</taxon>
        <taxon>Pseudomonadati</taxon>
        <taxon>Pseudomonadota</taxon>
        <taxon>Alphaproteobacteria</taxon>
        <taxon>Acetobacterales</taxon>
        <taxon>Acetobacteraceae</taxon>
        <taxon>Craurococcus</taxon>
    </lineage>
</organism>
<sequence>MSGGAAGGAGARFLRRAARRFPALRKLSGVRALLRARLRTRVAGPAESGDAITDRFFRYEATFDPQEVMRRHAVPDPAPRPGFLVNFLGVAIEPRFFPSILDGKAGQVEGVPIPANWHADIAEWGAALRAVDLARGSFTVVELGCGWGCWLNNTGVAARRAGLDVRLVGVEGDEGHIGFAREATATNGFLPSQVELHRGIAAATSGVALFPKQEKAGEAWGLEPVFGATEAQRRDAVGSGDYDEVPMVALGELARPHARVDLLHVDIQGGEADLVAGTLDTLRAKVAYLLVGTHSRRIEERLRDTLLRAGWRLEIERPAILGPGDSLVVDGVQGWRNPALLPEAA</sequence>
<dbReference type="InterPro" id="IPR029063">
    <property type="entry name" value="SAM-dependent_MTases_sf"/>
</dbReference>
<gene>
    <name evidence="1" type="ORF">GCM10009416_24320</name>
</gene>
<name>A0ABP3QDN7_9PROT</name>